<dbReference type="PRINTS" id="PR00922">
    <property type="entry name" value="DADACBPTASE3"/>
</dbReference>
<proteinExistence type="inferred from homology"/>
<protein>
    <submittedName>
        <fullName evidence="4">D-alanyl-D-alanine carboxypeptidase/D-alanyl-D-alanine-endopeptidase</fullName>
        <ecNumber evidence="4">3.4.16.4</ecNumber>
    </submittedName>
</protein>
<reference evidence="4" key="1">
    <citation type="submission" date="2009-07" db="EMBL/GenBank/DDBJ databases">
        <title>Complete sequence of Geobacter sp. M21.</title>
        <authorList>
            <consortium name="US DOE Joint Genome Institute"/>
            <person name="Lucas S."/>
            <person name="Copeland A."/>
            <person name="Lapidus A."/>
            <person name="Glavina del Rio T."/>
            <person name="Dalin E."/>
            <person name="Tice H."/>
            <person name="Bruce D."/>
            <person name="Goodwin L."/>
            <person name="Pitluck S."/>
            <person name="Saunders E."/>
            <person name="Brettin T."/>
            <person name="Detter J.C."/>
            <person name="Han C."/>
            <person name="Larimer F."/>
            <person name="Land M."/>
            <person name="Hauser L."/>
            <person name="Kyrpides N."/>
            <person name="Ovchinnikova G."/>
            <person name="Lovley D."/>
        </authorList>
    </citation>
    <scope>NUCLEOTIDE SEQUENCE [LARGE SCALE GENOMIC DNA]</scope>
    <source>
        <strain evidence="4">M21</strain>
    </source>
</reference>
<dbReference type="Pfam" id="PF02113">
    <property type="entry name" value="Peptidase_S13"/>
    <property type="match status" value="1"/>
</dbReference>
<accession>C6E6A0</accession>
<organism evidence="4">
    <name type="scientific">Geobacter sp. (strain M21)</name>
    <dbReference type="NCBI Taxonomy" id="443144"/>
    <lineage>
        <taxon>Bacteria</taxon>
        <taxon>Pseudomonadati</taxon>
        <taxon>Thermodesulfobacteriota</taxon>
        <taxon>Desulfuromonadia</taxon>
        <taxon>Geobacterales</taxon>
        <taxon>Geobacteraceae</taxon>
        <taxon>Geobacter</taxon>
    </lineage>
</organism>
<dbReference type="eggNOG" id="COG2027">
    <property type="taxonomic scope" value="Bacteria"/>
</dbReference>
<dbReference type="STRING" id="443144.GM21_3631"/>
<dbReference type="SUPFAM" id="SSF56601">
    <property type="entry name" value="beta-lactamase/transpeptidase-like"/>
    <property type="match status" value="1"/>
</dbReference>
<dbReference type="MEROPS" id="S13.002"/>
<evidence type="ECO:0000256" key="2">
    <source>
        <dbReference type="ARBA" id="ARBA00022801"/>
    </source>
</evidence>
<dbReference type="EMBL" id="CP001661">
    <property type="protein sequence ID" value="ACT19652.1"/>
    <property type="molecule type" value="Genomic_DNA"/>
</dbReference>
<dbReference type="Gene3D" id="3.40.710.10">
    <property type="entry name" value="DD-peptidase/beta-lactamase superfamily"/>
    <property type="match status" value="2"/>
</dbReference>
<gene>
    <name evidence="4" type="ordered locus">GM21_3631</name>
</gene>
<keyword evidence="2 4" id="KW-0378">Hydrolase</keyword>
<keyword evidence="3" id="KW-0732">Signal</keyword>
<dbReference type="NCBIfam" id="TIGR00666">
    <property type="entry name" value="PBP4"/>
    <property type="match status" value="1"/>
</dbReference>
<feature type="chain" id="PRO_5002963537" evidence="3">
    <location>
        <begin position="28"/>
        <end position="489"/>
    </location>
</feature>
<evidence type="ECO:0000256" key="1">
    <source>
        <dbReference type="ARBA" id="ARBA00006096"/>
    </source>
</evidence>
<dbReference type="PANTHER" id="PTHR30023:SF0">
    <property type="entry name" value="PENICILLIN-SENSITIVE CARBOXYPEPTIDASE A"/>
    <property type="match status" value="1"/>
</dbReference>
<name>C6E6A0_GEOSM</name>
<evidence type="ECO:0000256" key="3">
    <source>
        <dbReference type="SAM" id="SignalP"/>
    </source>
</evidence>
<dbReference type="GO" id="GO:0000270">
    <property type="term" value="P:peptidoglycan metabolic process"/>
    <property type="evidence" value="ECO:0007669"/>
    <property type="project" value="TreeGrafter"/>
</dbReference>
<dbReference type="GO" id="GO:0009002">
    <property type="term" value="F:serine-type D-Ala-D-Ala carboxypeptidase activity"/>
    <property type="evidence" value="ECO:0007669"/>
    <property type="project" value="UniProtKB-EC"/>
</dbReference>
<dbReference type="HOGENOM" id="CLU_017692_1_2_7"/>
<feature type="signal peptide" evidence="3">
    <location>
        <begin position="1"/>
        <end position="27"/>
    </location>
</feature>
<keyword evidence="4" id="KW-0645">Protease</keyword>
<dbReference type="InterPro" id="IPR000667">
    <property type="entry name" value="Peptidase_S13"/>
</dbReference>
<dbReference type="GO" id="GO:0006508">
    <property type="term" value="P:proteolysis"/>
    <property type="evidence" value="ECO:0007669"/>
    <property type="project" value="InterPro"/>
</dbReference>
<sequence>MSYLRKAIGAVLSLLIIAAGSPVATFAGQTAPPARTELGVTSNYTAALKKEIDAILAREFLPVTSAGIKVVSLKRGETIYEFNPRLLLVPASTQKVFTAAAALSMLGPDREVATTVALDAAGTRIYLKGCGDSLLSAADLTALAAAAAPKLDKGREYSLSADLSCFDDLYRGKGWMWDDDEMMISPLSVNHNAVSLLVQPGAKAGAPAVITSEPRTSYYTVQNLTRTGSAKDESSIQAYRRPGERDNVVTVTGVIPLGSAPLVKQASVWRPEMMALTLFRDALRAQGIKVGTMTTAPTPAGVTEVARTARRVEELVRFALKTSDNVTAESLLKLLGLHGSGKRGSAEAGSVAVRRYLERHGIATDNVVVADGSGLSRYNLSSAEAMIQTLQAIHRDPGLYRIFQESLPVAGMDGTLKNRMKGSCAEGNVRGKTGNMKGVSALAGYATSADGEPFAFSIIIQNYAATGKQARKVQDRIAALLCSFRRSTK</sequence>
<comment type="similarity">
    <text evidence="1">Belongs to the peptidase S13 family.</text>
</comment>
<dbReference type="KEGG" id="gem:GM21_3631"/>
<keyword evidence="4" id="KW-0121">Carboxypeptidase</keyword>
<dbReference type="InterPro" id="IPR012338">
    <property type="entry name" value="Beta-lactam/transpept-like"/>
</dbReference>
<dbReference type="EC" id="3.4.16.4" evidence="4"/>
<dbReference type="PANTHER" id="PTHR30023">
    <property type="entry name" value="D-ALANYL-D-ALANINE CARBOXYPEPTIDASE"/>
    <property type="match status" value="1"/>
</dbReference>
<evidence type="ECO:0000313" key="4">
    <source>
        <dbReference type="EMBL" id="ACT19652.1"/>
    </source>
</evidence>
<dbReference type="AlphaFoldDB" id="C6E6A0"/>